<dbReference type="Pfam" id="PF17766">
    <property type="entry name" value="fn3_6"/>
    <property type="match status" value="1"/>
</dbReference>
<gene>
    <name evidence="5" type="ORF">O6P43_011303</name>
</gene>
<evidence type="ECO:0000313" key="5">
    <source>
        <dbReference type="EMBL" id="KAJ7973598.1"/>
    </source>
</evidence>
<dbReference type="GO" id="GO:0004252">
    <property type="term" value="F:serine-type endopeptidase activity"/>
    <property type="evidence" value="ECO:0007669"/>
    <property type="project" value="InterPro"/>
</dbReference>
<accession>A0AAD7VFC2</accession>
<dbReference type="InterPro" id="IPR041469">
    <property type="entry name" value="Subtilisin-like_FN3"/>
</dbReference>
<dbReference type="GO" id="GO:0006508">
    <property type="term" value="P:proteolysis"/>
    <property type="evidence" value="ECO:0007669"/>
    <property type="project" value="UniProtKB-KW"/>
</dbReference>
<evidence type="ECO:0000259" key="4">
    <source>
        <dbReference type="Pfam" id="PF17766"/>
    </source>
</evidence>
<keyword evidence="5" id="KW-0645">Protease</keyword>
<proteinExistence type="inferred from homology"/>
<dbReference type="GO" id="GO:0005576">
    <property type="term" value="C:extracellular region"/>
    <property type="evidence" value="ECO:0007669"/>
    <property type="project" value="UniProtKB-SubCell"/>
</dbReference>
<dbReference type="PANTHER" id="PTHR10795">
    <property type="entry name" value="PROPROTEIN CONVERTASE SUBTILISIN/KEXIN"/>
    <property type="match status" value="1"/>
</dbReference>
<evidence type="ECO:0000256" key="2">
    <source>
        <dbReference type="ARBA" id="ARBA00011073"/>
    </source>
</evidence>
<dbReference type="Gene3D" id="3.40.50.200">
    <property type="entry name" value="Peptidase S8/S53 domain"/>
    <property type="match status" value="1"/>
</dbReference>
<dbReference type="AlphaFoldDB" id="A0AAD7VFC2"/>
<comment type="similarity">
    <text evidence="2">Belongs to the peptidase S8 family.</text>
</comment>
<evidence type="ECO:0000256" key="1">
    <source>
        <dbReference type="ARBA" id="ARBA00004613"/>
    </source>
</evidence>
<keyword evidence="3" id="KW-0732">Signal</keyword>
<sequence length="161" mass="17999">MGAGQIDPNRALDPGLIYDATPQDYVNFLCAMIFTPKQRIAITRSKSYNCSNPSHDRNYPSFIALYNNTTTSMVKKFQRTVTNVGDGAATYTAKVPMGSGVTVSPSELVFKRKYEKQSFTLTLKYGWDKKNIVSSGELVWVEEKGFHTVRSPIVLSPLDIF</sequence>
<name>A0AAD7VFC2_QUISA</name>
<dbReference type="Gene3D" id="2.60.40.2310">
    <property type="match status" value="1"/>
</dbReference>
<evidence type="ECO:0000313" key="6">
    <source>
        <dbReference type="Proteomes" id="UP001163823"/>
    </source>
</evidence>
<dbReference type="EMBL" id="JARAOO010000004">
    <property type="protein sequence ID" value="KAJ7973598.1"/>
    <property type="molecule type" value="Genomic_DNA"/>
</dbReference>
<comment type="subcellular location">
    <subcellularLocation>
        <location evidence="1">Secreted</location>
    </subcellularLocation>
</comment>
<comment type="caution">
    <text evidence="5">The sequence shown here is derived from an EMBL/GenBank/DDBJ whole genome shotgun (WGS) entry which is preliminary data.</text>
</comment>
<dbReference type="InterPro" id="IPR036852">
    <property type="entry name" value="Peptidase_S8/S53_dom_sf"/>
</dbReference>
<keyword evidence="6" id="KW-1185">Reference proteome</keyword>
<keyword evidence="5" id="KW-0378">Hydrolase</keyword>
<dbReference type="InterPro" id="IPR045051">
    <property type="entry name" value="SBT"/>
</dbReference>
<protein>
    <submittedName>
        <fullName evidence="5">Subtilisin-like protease-like protein</fullName>
    </submittedName>
</protein>
<organism evidence="5 6">
    <name type="scientific">Quillaja saponaria</name>
    <name type="common">Soap bark tree</name>
    <dbReference type="NCBI Taxonomy" id="32244"/>
    <lineage>
        <taxon>Eukaryota</taxon>
        <taxon>Viridiplantae</taxon>
        <taxon>Streptophyta</taxon>
        <taxon>Embryophyta</taxon>
        <taxon>Tracheophyta</taxon>
        <taxon>Spermatophyta</taxon>
        <taxon>Magnoliopsida</taxon>
        <taxon>eudicotyledons</taxon>
        <taxon>Gunneridae</taxon>
        <taxon>Pentapetalae</taxon>
        <taxon>rosids</taxon>
        <taxon>fabids</taxon>
        <taxon>Fabales</taxon>
        <taxon>Quillajaceae</taxon>
        <taxon>Quillaja</taxon>
    </lineage>
</organism>
<dbReference type="KEGG" id="qsa:O6P43_011303"/>
<feature type="domain" description="Subtilisin-like protease fibronectin type-III" evidence="4">
    <location>
        <begin position="57"/>
        <end position="154"/>
    </location>
</feature>
<dbReference type="Proteomes" id="UP001163823">
    <property type="component" value="Chromosome 4"/>
</dbReference>
<evidence type="ECO:0000256" key="3">
    <source>
        <dbReference type="ARBA" id="ARBA00022729"/>
    </source>
</evidence>
<reference evidence="5" key="1">
    <citation type="journal article" date="2023" name="Science">
        <title>Elucidation of the pathway for biosynthesis of saponin adjuvants from the soapbark tree.</title>
        <authorList>
            <person name="Reed J."/>
            <person name="Orme A."/>
            <person name="El-Demerdash A."/>
            <person name="Owen C."/>
            <person name="Martin L.B.B."/>
            <person name="Misra R.C."/>
            <person name="Kikuchi S."/>
            <person name="Rejzek M."/>
            <person name="Martin A.C."/>
            <person name="Harkess A."/>
            <person name="Leebens-Mack J."/>
            <person name="Louveau T."/>
            <person name="Stephenson M.J."/>
            <person name="Osbourn A."/>
        </authorList>
    </citation>
    <scope>NUCLEOTIDE SEQUENCE</scope>
    <source>
        <strain evidence="5">S10</strain>
    </source>
</reference>